<name>A0A645H8V7_9ZZZZ</name>
<keyword evidence="1" id="KW-0472">Membrane</keyword>
<proteinExistence type="predicted"/>
<evidence type="ECO:0000313" key="3">
    <source>
        <dbReference type="EMBL" id="MPN34802.1"/>
    </source>
</evidence>
<evidence type="ECO:0000313" key="2">
    <source>
        <dbReference type="EMBL" id="MPN34801.1"/>
    </source>
</evidence>
<dbReference type="AlphaFoldDB" id="A0A645H8V7"/>
<dbReference type="InterPro" id="IPR007047">
    <property type="entry name" value="Flp_Fap"/>
</dbReference>
<keyword evidence="1" id="KW-0812">Transmembrane</keyword>
<reference evidence="3" key="1">
    <citation type="submission" date="2019-08" db="EMBL/GenBank/DDBJ databases">
        <authorList>
            <person name="Kucharzyk K."/>
            <person name="Murdoch R.W."/>
            <person name="Higgins S."/>
            <person name="Loffler F."/>
        </authorList>
    </citation>
    <scope>NUCLEOTIDE SEQUENCE</scope>
</reference>
<sequence length="53" mass="5617">MLFAPKEKGQGLIEYALILVLIAVVVIVVLRLLGPQIGGIFSNINSNLENPAG</sequence>
<dbReference type="EMBL" id="VSSQ01088033">
    <property type="protein sequence ID" value="MPN34801.1"/>
    <property type="molecule type" value="Genomic_DNA"/>
</dbReference>
<evidence type="ECO:0008006" key="4">
    <source>
        <dbReference type="Google" id="ProtNLM"/>
    </source>
</evidence>
<protein>
    <recommendedName>
        <fullName evidence="4">Flp/Fap pilin component</fullName>
    </recommendedName>
</protein>
<organism evidence="3">
    <name type="scientific">bioreactor metagenome</name>
    <dbReference type="NCBI Taxonomy" id="1076179"/>
    <lineage>
        <taxon>unclassified sequences</taxon>
        <taxon>metagenomes</taxon>
        <taxon>ecological metagenomes</taxon>
    </lineage>
</organism>
<dbReference type="EMBL" id="VSSQ01088033">
    <property type="protein sequence ID" value="MPN34802.1"/>
    <property type="molecule type" value="Genomic_DNA"/>
</dbReference>
<dbReference type="Pfam" id="PF04964">
    <property type="entry name" value="Flp_Fap"/>
    <property type="match status" value="1"/>
</dbReference>
<gene>
    <name evidence="2" type="ORF">SDC9_182295</name>
    <name evidence="3" type="ORF">SDC9_182296</name>
</gene>
<comment type="caution">
    <text evidence="3">The sequence shown here is derived from an EMBL/GenBank/DDBJ whole genome shotgun (WGS) entry which is preliminary data.</text>
</comment>
<evidence type="ECO:0000256" key="1">
    <source>
        <dbReference type="SAM" id="Phobius"/>
    </source>
</evidence>
<feature type="transmembrane region" description="Helical" evidence="1">
    <location>
        <begin position="12"/>
        <end position="33"/>
    </location>
</feature>
<accession>A0A645H8V7</accession>
<keyword evidence="1" id="KW-1133">Transmembrane helix</keyword>